<feature type="transmembrane region" description="Helical" evidence="1">
    <location>
        <begin position="21"/>
        <end position="44"/>
    </location>
</feature>
<sequence length="132" mass="13377">MPGKPGRLRRMLRDDSGMATVEAAYAIAAISVVLIACLGGLGAITSALRCTDAAREVARLTAAGDARAREVGAAAGPSGARITVTRKGEQVVVLVEADAPLLPLLTVSGRAVALMEPEGEDADEPRPSTDGG</sequence>
<dbReference type="EMBL" id="BAEE01000034">
    <property type="protein sequence ID" value="GAB09243.1"/>
    <property type="molecule type" value="Genomic_DNA"/>
</dbReference>
<dbReference type="NCBIfam" id="NF041390">
    <property type="entry name" value="TadE_Rv3655c"/>
    <property type="match status" value="1"/>
</dbReference>
<evidence type="ECO:0008006" key="4">
    <source>
        <dbReference type="Google" id="ProtNLM"/>
    </source>
</evidence>
<dbReference type="Proteomes" id="UP000035088">
    <property type="component" value="Unassembled WGS sequence"/>
</dbReference>
<comment type="caution">
    <text evidence="2">The sequence shown here is derived from an EMBL/GenBank/DDBJ whole genome shotgun (WGS) entry which is preliminary data.</text>
</comment>
<keyword evidence="1" id="KW-0472">Membrane</keyword>
<keyword evidence="3" id="KW-1185">Reference proteome</keyword>
<accession>G7H068</accession>
<keyword evidence="1" id="KW-1133">Transmembrane helix</keyword>
<keyword evidence="1" id="KW-0812">Transmembrane</keyword>
<dbReference type="InterPro" id="IPR049790">
    <property type="entry name" value="Rv3655c/TadE"/>
</dbReference>
<evidence type="ECO:0000313" key="2">
    <source>
        <dbReference type="EMBL" id="GAB09243.1"/>
    </source>
</evidence>
<name>G7H068_9ACTN</name>
<dbReference type="AlphaFoldDB" id="G7H068"/>
<proteinExistence type="predicted"/>
<evidence type="ECO:0000313" key="3">
    <source>
        <dbReference type="Proteomes" id="UP000035088"/>
    </source>
</evidence>
<gene>
    <name evidence="2" type="ORF">GOARA_034_00180</name>
</gene>
<evidence type="ECO:0000256" key="1">
    <source>
        <dbReference type="SAM" id="Phobius"/>
    </source>
</evidence>
<reference evidence="2 3" key="1">
    <citation type="submission" date="2011-11" db="EMBL/GenBank/DDBJ databases">
        <title>Whole genome shotgun sequence of Gordonia araii NBRC 100433.</title>
        <authorList>
            <person name="Yoshida Y."/>
            <person name="Hosoyama A."/>
            <person name="Tsuchikane K."/>
            <person name="Katsumata H."/>
            <person name="Yamazaki S."/>
            <person name="Fujita N."/>
        </authorList>
    </citation>
    <scope>NUCLEOTIDE SEQUENCE [LARGE SCALE GENOMIC DNA]</scope>
    <source>
        <strain evidence="2 3">NBRC 100433</strain>
    </source>
</reference>
<dbReference type="STRING" id="1073574.GOARA_034_00180"/>
<dbReference type="RefSeq" id="WP_007321320.1">
    <property type="nucleotide sequence ID" value="NZ_BAEE01000034.1"/>
</dbReference>
<organism evidence="2 3">
    <name type="scientific">Gordonia araii NBRC 100433</name>
    <dbReference type="NCBI Taxonomy" id="1073574"/>
    <lineage>
        <taxon>Bacteria</taxon>
        <taxon>Bacillati</taxon>
        <taxon>Actinomycetota</taxon>
        <taxon>Actinomycetes</taxon>
        <taxon>Mycobacteriales</taxon>
        <taxon>Gordoniaceae</taxon>
        <taxon>Gordonia</taxon>
    </lineage>
</organism>
<protein>
    <recommendedName>
        <fullName evidence="4">Pilus assembly protein TadE</fullName>
    </recommendedName>
</protein>